<dbReference type="InterPro" id="IPR016039">
    <property type="entry name" value="Thiolase-like"/>
</dbReference>
<dbReference type="Proteomes" id="UP001592582">
    <property type="component" value="Unassembled WGS sequence"/>
</dbReference>
<proteinExistence type="predicted"/>
<gene>
    <name evidence="1" type="ORF">ACEZDG_20440</name>
</gene>
<reference evidence="1 2" key="1">
    <citation type="submission" date="2024-09" db="EMBL/GenBank/DDBJ databases">
        <authorList>
            <person name="Lee S.D."/>
        </authorList>
    </citation>
    <scope>NUCLEOTIDE SEQUENCE [LARGE SCALE GENOMIC DNA]</scope>
    <source>
        <strain evidence="1 2">N1-1</strain>
    </source>
</reference>
<comment type="caution">
    <text evidence="1">The sequence shown here is derived from an EMBL/GenBank/DDBJ whole genome shotgun (WGS) entry which is preliminary data.</text>
</comment>
<sequence length="263" mass="28094">MPTAGGGAGLRVARVLSRDFDGRSETSLDPDLRVFVSDLVRPYGLPLREDLLRAGVGHAYGEMGEALLREALAPDEQVDLLILAFDIPDVQPGRSASVHLSRFCPGAPLAFAVCDQGPAAAFTALRIASDYSRTGGCRRAVVLAMEQTALHHRPEQPVQLPERHRAVVLVCEQSEEGGAELTVRQHSGPDVDRELIPSGLKELGPDAELLLASDLGPGQPLTGVWTELAARLPVWQRDGRPALVAQLDPGRGRLSLLALPAPP</sequence>
<dbReference type="RefSeq" id="WP_380511631.1">
    <property type="nucleotide sequence ID" value="NZ_JBHEZX010000008.1"/>
</dbReference>
<dbReference type="Gene3D" id="3.40.47.10">
    <property type="match status" value="1"/>
</dbReference>
<evidence type="ECO:0000313" key="1">
    <source>
        <dbReference type="EMBL" id="MFC1411636.1"/>
    </source>
</evidence>
<keyword evidence="2" id="KW-1185">Reference proteome</keyword>
<accession>A0ABV6VDC1</accession>
<dbReference type="SUPFAM" id="SSF53901">
    <property type="entry name" value="Thiolase-like"/>
    <property type="match status" value="1"/>
</dbReference>
<protein>
    <submittedName>
        <fullName evidence="1">Uncharacterized protein</fullName>
    </submittedName>
</protein>
<name>A0ABV6VDC1_9ACTN</name>
<dbReference type="EMBL" id="JBHEZX010000008">
    <property type="protein sequence ID" value="MFC1411636.1"/>
    <property type="molecule type" value="Genomic_DNA"/>
</dbReference>
<evidence type="ECO:0000313" key="2">
    <source>
        <dbReference type="Proteomes" id="UP001592582"/>
    </source>
</evidence>
<organism evidence="1 2">
    <name type="scientific">Streptacidiphilus alkalitolerans</name>
    <dbReference type="NCBI Taxonomy" id="3342712"/>
    <lineage>
        <taxon>Bacteria</taxon>
        <taxon>Bacillati</taxon>
        <taxon>Actinomycetota</taxon>
        <taxon>Actinomycetes</taxon>
        <taxon>Kitasatosporales</taxon>
        <taxon>Streptomycetaceae</taxon>
        <taxon>Streptacidiphilus</taxon>
    </lineage>
</organism>